<evidence type="ECO:0000256" key="1">
    <source>
        <dbReference type="SAM" id="MobiDB-lite"/>
    </source>
</evidence>
<accession>A0A6A6WQ74</accession>
<dbReference type="AlphaFoldDB" id="A0A6A6WQ74"/>
<name>A0A6A6WQ74_9PLEO</name>
<keyword evidence="3" id="KW-1185">Reference proteome</keyword>
<dbReference type="EMBL" id="MU002558">
    <property type="protein sequence ID" value="KAF2786078.1"/>
    <property type="molecule type" value="Genomic_DNA"/>
</dbReference>
<evidence type="ECO:0000313" key="2">
    <source>
        <dbReference type="EMBL" id="KAF2786078.1"/>
    </source>
</evidence>
<gene>
    <name evidence="2" type="ORF">K505DRAFT_330600</name>
</gene>
<protein>
    <submittedName>
        <fullName evidence="2">Uncharacterized protein</fullName>
    </submittedName>
</protein>
<sequence>MHSALVPPPSKPPPSPQEFPSLSKLANPSNVPTSKTLPLPLFYFSKPAPKPLGYEAPQATYAHVFWNAGLRSWGLDQWRSKRRRRRIKYTCGSRRDDAG</sequence>
<evidence type="ECO:0000313" key="3">
    <source>
        <dbReference type="Proteomes" id="UP000799757"/>
    </source>
</evidence>
<feature type="region of interest" description="Disordered" evidence="1">
    <location>
        <begin position="1"/>
        <end position="36"/>
    </location>
</feature>
<proteinExistence type="predicted"/>
<reference evidence="2" key="1">
    <citation type="journal article" date="2020" name="Stud. Mycol.">
        <title>101 Dothideomycetes genomes: a test case for predicting lifestyles and emergence of pathogens.</title>
        <authorList>
            <person name="Haridas S."/>
            <person name="Albert R."/>
            <person name="Binder M."/>
            <person name="Bloem J."/>
            <person name="Labutti K."/>
            <person name="Salamov A."/>
            <person name="Andreopoulos B."/>
            <person name="Baker S."/>
            <person name="Barry K."/>
            <person name="Bills G."/>
            <person name="Bluhm B."/>
            <person name="Cannon C."/>
            <person name="Castanera R."/>
            <person name="Culley D."/>
            <person name="Daum C."/>
            <person name="Ezra D."/>
            <person name="Gonzalez J."/>
            <person name="Henrissat B."/>
            <person name="Kuo A."/>
            <person name="Liang C."/>
            <person name="Lipzen A."/>
            <person name="Lutzoni F."/>
            <person name="Magnuson J."/>
            <person name="Mondo S."/>
            <person name="Nolan M."/>
            <person name="Ohm R."/>
            <person name="Pangilinan J."/>
            <person name="Park H.-J."/>
            <person name="Ramirez L."/>
            <person name="Alfaro M."/>
            <person name="Sun H."/>
            <person name="Tritt A."/>
            <person name="Yoshinaga Y."/>
            <person name="Zwiers L.-H."/>
            <person name="Turgeon B."/>
            <person name="Goodwin S."/>
            <person name="Spatafora J."/>
            <person name="Crous P."/>
            <person name="Grigoriev I."/>
        </authorList>
    </citation>
    <scope>NUCLEOTIDE SEQUENCE</scope>
    <source>
        <strain evidence="2">CBS 109.77</strain>
    </source>
</reference>
<feature type="compositionally biased region" description="Polar residues" evidence="1">
    <location>
        <begin position="24"/>
        <end position="36"/>
    </location>
</feature>
<feature type="compositionally biased region" description="Pro residues" evidence="1">
    <location>
        <begin position="1"/>
        <end position="17"/>
    </location>
</feature>
<dbReference type="Proteomes" id="UP000799757">
    <property type="component" value="Unassembled WGS sequence"/>
</dbReference>
<organism evidence="2 3">
    <name type="scientific">Melanomma pulvis-pyrius CBS 109.77</name>
    <dbReference type="NCBI Taxonomy" id="1314802"/>
    <lineage>
        <taxon>Eukaryota</taxon>
        <taxon>Fungi</taxon>
        <taxon>Dikarya</taxon>
        <taxon>Ascomycota</taxon>
        <taxon>Pezizomycotina</taxon>
        <taxon>Dothideomycetes</taxon>
        <taxon>Pleosporomycetidae</taxon>
        <taxon>Pleosporales</taxon>
        <taxon>Melanommataceae</taxon>
        <taxon>Melanomma</taxon>
    </lineage>
</organism>